<dbReference type="AlphaFoldDB" id="A0A191V746"/>
<dbReference type="GeneID" id="91309142"/>
<keyword evidence="5" id="KW-1185">Reference proteome</keyword>
<evidence type="ECO:0000313" key="5">
    <source>
        <dbReference type="Proteomes" id="UP001585018"/>
    </source>
</evidence>
<dbReference type="EMBL" id="JAYMRR010000008">
    <property type="protein sequence ID" value="MFB8750411.1"/>
    <property type="molecule type" value="Genomic_DNA"/>
</dbReference>
<reference evidence="2 4" key="1">
    <citation type="submission" date="2016-05" db="EMBL/GenBank/DDBJ databases">
        <title>Non-Contiguous Finished Genome Sequence of Streptomyces parvulus 2297 Integrated Site-Specifically with Actinophage R4.</title>
        <authorList>
            <person name="Nishizawa T."/>
            <person name="Miura T."/>
            <person name="Harada C."/>
            <person name="Guo Y."/>
            <person name="Narisawa K."/>
            <person name="Ohta H."/>
            <person name="Takahashi H."/>
            <person name="Shirai M."/>
        </authorList>
    </citation>
    <scope>NUCLEOTIDE SEQUENCE [LARGE SCALE GENOMIC DNA]</scope>
    <source>
        <strain evidence="2 4">2297</strain>
    </source>
</reference>
<protein>
    <submittedName>
        <fullName evidence="3">Nuclear transport factor 2 family protein</fullName>
    </submittedName>
</protein>
<dbReference type="Gene3D" id="3.10.450.50">
    <property type="match status" value="1"/>
</dbReference>
<dbReference type="KEGG" id="spav:Spa2297_29995"/>
<reference evidence="3 5" key="2">
    <citation type="submission" date="2024-01" db="EMBL/GenBank/DDBJ databases">
        <title>Genome mining of biosynthetic gene clusters to explore secondary metabolites of Streptomyces sp.</title>
        <authorList>
            <person name="Baig A."/>
            <person name="Ajitkumar Shintre N."/>
            <person name="Kumar H."/>
            <person name="Anbarasu A."/>
            <person name="Ramaiah S."/>
        </authorList>
    </citation>
    <scope>NUCLEOTIDE SEQUENCE [LARGE SCALE GENOMIC DNA]</scope>
    <source>
        <strain evidence="3 5">A03</strain>
    </source>
</reference>
<sequence>MSTTAGRGFDAEALRRGIEGDTAAPLLSLYARDARVRIVDRYDQPSHPKVLHGRQEIAEMLDDVYSRDMTHRMERCVVQGDHVAFTEECTYPDGVRVLAESMMSLRDGEIVEQTTVQAWDE</sequence>
<gene>
    <name evidence="2" type="ORF">Spa2297_29995</name>
    <name evidence="3" type="ORF">VSS30_16560</name>
</gene>
<dbReference type="EMBL" id="CP015866">
    <property type="protein sequence ID" value="ANJ10846.1"/>
    <property type="molecule type" value="Genomic_DNA"/>
</dbReference>
<proteinExistence type="predicted"/>
<evidence type="ECO:0000313" key="3">
    <source>
        <dbReference type="EMBL" id="MFB8750411.1"/>
    </source>
</evidence>
<dbReference type="RefSeq" id="WP_064731170.1">
    <property type="nucleotide sequence ID" value="NZ_BMRX01000004.1"/>
</dbReference>
<dbReference type="InterPro" id="IPR032710">
    <property type="entry name" value="NTF2-like_dom_sf"/>
</dbReference>
<dbReference type="Proteomes" id="UP000078468">
    <property type="component" value="Chromosome"/>
</dbReference>
<dbReference type="Proteomes" id="UP001585018">
    <property type="component" value="Unassembled WGS sequence"/>
</dbReference>
<dbReference type="SUPFAM" id="SSF54427">
    <property type="entry name" value="NTF2-like"/>
    <property type="match status" value="1"/>
</dbReference>
<evidence type="ECO:0000313" key="4">
    <source>
        <dbReference type="Proteomes" id="UP000078468"/>
    </source>
</evidence>
<organism evidence="2 4">
    <name type="scientific">Streptomyces parvulus</name>
    <dbReference type="NCBI Taxonomy" id="146923"/>
    <lineage>
        <taxon>Bacteria</taxon>
        <taxon>Bacillati</taxon>
        <taxon>Actinomycetota</taxon>
        <taxon>Actinomycetes</taxon>
        <taxon>Kitasatosporales</taxon>
        <taxon>Streptomycetaceae</taxon>
        <taxon>Streptomyces</taxon>
    </lineage>
</organism>
<name>A0A191V746_9ACTN</name>
<dbReference type="InterPro" id="IPR037401">
    <property type="entry name" value="SnoaL-like"/>
</dbReference>
<evidence type="ECO:0000259" key="1">
    <source>
        <dbReference type="Pfam" id="PF12680"/>
    </source>
</evidence>
<accession>A0A191V746</accession>
<feature type="domain" description="SnoaL-like" evidence="1">
    <location>
        <begin position="17"/>
        <end position="112"/>
    </location>
</feature>
<evidence type="ECO:0000313" key="2">
    <source>
        <dbReference type="EMBL" id="ANJ10846.1"/>
    </source>
</evidence>
<dbReference type="Pfam" id="PF12680">
    <property type="entry name" value="SnoaL_2"/>
    <property type="match status" value="1"/>
</dbReference>